<protein>
    <submittedName>
        <fullName evidence="4">M56 family metallopeptidase</fullName>
    </submittedName>
</protein>
<feature type="transmembrane region" description="Helical" evidence="2">
    <location>
        <begin position="88"/>
        <end position="110"/>
    </location>
</feature>
<dbReference type="CDD" id="cd07341">
    <property type="entry name" value="M56_BlaR1_MecR1_like"/>
    <property type="match status" value="1"/>
</dbReference>
<dbReference type="RefSeq" id="WP_128388130.1">
    <property type="nucleotide sequence ID" value="NZ_SBII01000001.1"/>
</dbReference>
<dbReference type="InterPro" id="IPR052173">
    <property type="entry name" value="Beta-lactam_resp_regulator"/>
</dbReference>
<dbReference type="Pfam" id="PF05569">
    <property type="entry name" value="Peptidase_M56"/>
    <property type="match status" value="1"/>
</dbReference>
<evidence type="ECO:0000256" key="1">
    <source>
        <dbReference type="SAM" id="MobiDB-lite"/>
    </source>
</evidence>
<name>A0A3S3RLH4_9FLAO</name>
<keyword evidence="2" id="KW-0812">Transmembrane</keyword>
<sequence length="442" mass="51142">MMEFLLKSSLCLMVLLAIYRLFLEREKMHRFNRFYLLFALAFSLTVPFVTIEIEPNDVINPIAATGMILEKATVPSQLTIVAETSTNYIAITTWSLYSLITILLLVRFIININHFIKKRNKNPLLKYGPATLVLIPEKVLPHTFLSYIFINIEDYEANAIENELYAHELTHVKQKHTIDILFIEILKTVFWFNPLLYFYKKAIQLNHEFLADEKVVSSFDNAVFYQQLLLEKAAIGNPFYLASNLNFSLTKKRLLMMTKSTSKTKSTILKAVLIPVVVIGLLFISALKTINTENNNPETISKANYYKNTNFSYTASNGDVKVKKYNDFTETEKKNLPAPPQSSEGNHPSLKQWNEWKNDANMSIWVDNRKIEKSDLDSFNPADLTSYSGNDFVYREVNNNYAKPQVFLYTKKGFENQYNSLQWPKPIEYKELARYKPANTDC</sequence>
<feature type="transmembrane region" description="Helical" evidence="2">
    <location>
        <begin position="267"/>
        <end position="287"/>
    </location>
</feature>
<feature type="transmembrane region" description="Helical" evidence="2">
    <location>
        <begin position="34"/>
        <end position="51"/>
    </location>
</feature>
<dbReference type="InterPro" id="IPR008756">
    <property type="entry name" value="Peptidase_M56"/>
</dbReference>
<evidence type="ECO:0000259" key="3">
    <source>
        <dbReference type="Pfam" id="PF05569"/>
    </source>
</evidence>
<feature type="transmembrane region" description="Helical" evidence="2">
    <location>
        <begin position="6"/>
        <end position="22"/>
    </location>
</feature>
<evidence type="ECO:0000256" key="2">
    <source>
        <dbReference type="SAM" id="Phobius"/>
    </source>
</evidence>
<dbReference type="PANTHER" id="PTHR34978:SF3">
    <property type="entry name" value="SLR0241 PROTEIN"/>
    <property type="match status" value="1"/>
</dbReference>
<keyword evidence="2" id="KW-1133">Transmembrane helix</keyword>
<evidence type="ECO:0000313" key="5">
    <source>
        <dbReference type="Proteomes" id="UP000287527"/>
    </source>
</evidence>
<dbReference type="AlphaFoldDB" id="A0A3S3RLH4"/>
<dbReference type="Proteomes" id="UP000287527">
    <property type="component" value="Unassembled WGS sequence"/>
</dbReference>
<dbReference type="PANTHER" id="PTHR34978">
    <property type="entry name" value="POSSIBLE SENSOR-TRANSDUCER PROTEIN BLAR"/>
    <property type="match status" value="1"/>
</dbReference>
<evidence type="ECO:0000313" key="4">
    <source>
        <dbReference type="EMBL" id="RWX03574.1"/>
    </source>
</evidence>
<keyword evidence="5" id="KW-1185">Reference proteome</keyword>
<gene>
    <name evidence="4" type="ORF">EPI11_01195</name>
</gene>
<organism evidence="4 5">
    <name type="scientific">Flavobacterium cerinum</name>
    <dbReference type="NCBI Taxonomy" id="2502784"/>
    <lineage>
        <taxon>Bacteria</taxon>
        <taxon>Pseudomonadati</taxon>
        <taxon>Bacteroidota</taxon>
        <taxon>Flavobacteriia</taxon>
        <taxon>Flavobacteriales</taxon>
        <taxon>Flavobacteriaceae</taxon>
        <taxon>Flavobacterium</taxon>
    </lineage>
</organism>
<dbReference type="EMBL" id="SBII01000001">
    <property type="protein sequence ID" value="RWX03574.1"/>
    <property type="molecule type" value="Genomic_DNA"/>
</dbReference>
<comment type="caution">
    <text evidence="4">The sequence shown here is derived from an EMBL/GenBank/DDBJ whole genome shotgun (WGS) entry which is preliminary data.</text>
</comment>
<dbReference type="OrthoDB" id="1522859at2"/>
<proteinExistence type="predicted"/>
<feature type="domain" description="Peptidase M56" evidence="3">
    <location>
        <begin position="165"/>
        <end position="256"/>
    </location>
</feature>
<reference evidence="4 5" key="1">
    <citation type="submission" date="2019-01" db="EMBL/GenBank/DDBJ databases">
        <title>Flavobacterium sp. nov.,isolated from freshwater.</title>
        <authorList>
            <person name="Zhang R."/>
            <person name="Du Z.-J."/>
        </authorList>
    </citation>
    <scope>NUCLEOTIDE SEQUENCE [LARGE SCALE GENOMIC DNA]</scope>
    <source>
        <strain evidence="4 5">1E403</strain>
    </source>
</reference>
<feature type="region of interest" description="Disordered" evidence="1">
    <location>
        <begin position="331"/>
        <end position="351"/>
    </location>
</feature>
<feature type="compositionally biased region" description="Polar residues" evidence="1">
    <location>
        <begin position="341"/>
        <end position="351"/>
    </location>
</feature>
<accession>A0A3S3RLH4</accession>
<keyword evidence="2" id="KW-0472">Membrane</keyword>